<dbReference type="Pfam" id="PF02146">
    <property type="entry name" value="SIR2"/>
    <property type="match status" value="1"/>
</dbReference>
<proteinExistence type="inferred from homology"/>
<keyword evidence="5" id="KW-0963">Cytoplasm</keyword>
<protein>
    <recommendedName>
        <fullName evidence="5">NAD-dependent protein deacetylase</fullName>
        <ecNumber evidence="5">2.3.1.286</ecNumber>
    </recommendedName>
    <alternativeName>
        <fullName evidence="5">Regulatory protein SIR2 homolog</fullName>
    </alternativeName>
</protein>
<comment type="catalytic activity">
    <reaction evidence="5">
        <text>N(6)-acetyl-L-lysyl-[protein] + NAD(+) + H2O = 2''-O-acetyl-ADP-D-ribose + nicotinamide + L-lysyl-[protein]</text>
        <dbReference type="Rhea" id="RHEA:43636"/>
        <dbReference type="Rhea" id="RHEA-COMP:9752"/>
        <dbReference type="Rhea" id="RHEA-COMP:10731"/>
        <dbReference type="ChEBI" id="CHEBI:15377"/>
        <dbReference type="ChEBI" id="CHEBI:17154"/>
        <dbReference type="ChEBI" id="CHEBI:29969"/>
        <dbReference type="ChEBI" id="CHEBI:57540"/>
        <dbReference type="ChEBI" id="CHEBI:61930"/>
        <dbReference type="ChEBI" id="CHEBI:83767"/>
        <dbReference type="EC" id="2.3.1.286"/>
    </reaction>
</comment>
<comment type="cofactor">
    <cofactor evidence="5">
        <name>Zn(2+)</name>
        <dbReference type="ChEBI" id="CHEBI:29105"/>
    </cofactor>
    <text evidence="5">Binds 1 zinc ion per subunit.</text>
</comment>
<evidence type="ECO:0000256" key="6">
    <source>
        <dbReference type="PROSITE-ProRule" id="PRU00236"/>
    </source>
</evidence>
<feature type="binding site" evidence="5">
    <location>
        <begin position="100"/>
        <end position="103"/>
    </location>
    <ligand>
        <name>NAD(+)</name>
        <dbReference type="ChEBI" id="CHEBI:57540"/>
    </ligand>
</feature>
<comment type="caution">
    <text evidence="5">Lacks conserved residue(s) required for the propagation of feature annotation.</text>
</comment>
<dbReference type="InterPro" id="IPR029035">
    <property type="entry name" value="DHS-like_NAD/FAD-binding_dom"/>
</dbReference>
<feature type="binding site" evidence="5">
    <location>
        <begin position="243"/>
        <end position="245"/>
    </location>
    <ligand>
        <name>NAD(+)</name>
        <dbReference type="ChEBI" id="CHEBI:57540"/>
    </ligand>
</feature>
<feature type="binding site" evidence="5 6">
    <location>
        <position position="176"/>
    </location>
    <ligand>
        <name>Zn(2+)</name>
        <dbReference type="ChEBI" id="CHEBI:29105"/>
    </ligand>
</feature>
<evidence type="ECO:0000259" key="8">
    <source>
        <dbReference type="PROSITE" id="PS50305"/>
    </source>
</evidence>
<dbReference type="PROSITE" id="PS50305">
    <property type="entry name" value="SIRTUIN"/>
    <property type="match status" value="1"/>
</dbReference>
<evidence type="ECO:0000313" key="9">
    <source>
        <dbReference type="EMBL" id="RTQ99187.1"/>
    </source>
</evidence>
<accession>A0A431UZL8</accession>
<dbReference type="EMBL" id="RXNS01000021">
    <property type="protein sequence ID" value="RTQ99187.1"/>
    <property type="molecule type" value="Genomic_DNA"/>
</dbReference>
<gene>
    <name evidence="5" type="primary">cobB</name>
    <name evidence="9" type="ORF">EKG36_17940</name>
</gene>
<name>A0A431UZL8_9GAMM</name>
<comment type="function">
    <text evidence="5">NAD-dependent protein deacetylase which modulates the activities of several enzymes which are inactive in their acetylated form.</text>
</comment>
<dbReference type="InterPro" id="IPR026591">
    <property type="entry name" value="Sirtuin_cat_small_dom_sf"/>
</dbReference>
<feature type="binding site" evidence="5 6">
    <location>
        <position position="129"/>
    </location>
    <ligand>
        <name>Zn(2+)</name>
        <dbReference type="ChEBI" id="CHEBI:29105"/>
    </ligand>
</feature>
<dbReference type="AlphaFoldDB" id="A0A431UZL8"/>
<evidence type="ECO:0000256" key="1">
    <source>
        <dbReference type="ARBA" id="ARBA00022679"/>
    </source>
</evidence>
<dbReference type="GO" id="GO:0017136">
    <property type="term" value="F:histone deacetylase activity, NAD-dependent"/>
    <property type="evidence" value="ECO:0007669"/>
    <property type="project" value="TreeGrafter"/>
</dbReference>
<dbReference type="GO" id="GO:0005737">
    <property type="term" value="C:cytoplasm"/>
    <property type="evidence" value="ECO:0007669"/>
    <property type="project" value="UniProtKB-SubCell"/>
</dbReference>
<dbReference type="PANTHER" id="PTHR11085">
    <property type="entry name" value="NAD-DEPENDENT PROTEIN DEACYLASE SIRTUIN-5, MITOCHONDRIAL-RELATED"/>
    <property type="match status" value="1"/>
</dbReference>
<dbReference type="NCBIfam" id="NF003738">
    <property type="entry name" value="PRK05333.1"/>
    <property type="match status" value="1"/>
</dbReference>
<dbReference type="GO" id="GO:0008270">
    <property type="term" value="F:zinc ion binding"/>
    <property type="evidence" value="ECO:0007669"/>
    <property type="project" value="UniProtKB-UniRule"/>
</dbReference>
<feature type="binding site" evidence="5 6">
    <location>
        <position position="126"/>
    </location>
    <ligand>
        <name>Zn(2+)</name>
        <dbReference type="ChEBI" id="CHEBI:29105"/>
    </ligand>
</feature>
<dbReference type="InterPro" id="IPR003000">
    <property type="entry name" value="Sirtuin"/>
</dbReference>
<keyword evidence="10" id="KW-1185">Reference proteome</keyword>
<dbReference type="Proteomes" id="UP000267400">
    <property type="component" value="Unassembled WGS sequence"/>
</dbReference>
<keyword evidence="1 5" id="KW-0808">Transferase</keyword>
<feature type="region of interest" description="Disordered" evidence="7">
    <location>
        <begin position="278"/>
        <end position="301"/>
    </location>
</feature>
<feature type="binding site" evidence="5">
    <location>
        <begin position="217"/>
        <end position="219"/>
    </location>
    <ligand>
        <name>NAD(+)</name>
        <dbReference type="ChEBI" id="CHEBI:57540"/>
    </ligand>
</feature>
<comment type="similarity">
    <text evidence="5">Belongs to the sirtuin family. Class II subfamily.</text>
</comment>
<dbReference type="InterPro" id="IPR026590">
    <property type="entry name" value="Ssirtuin_cat_dom"/>
</dbReference>
<comment type="subcellular location">
    <subcellularLocation>
        <location evidence="5">Cytoplasm</location>
    </subcellularLocation>
</comment>
<keyword evidence="2 5" id="KW-0479">Metal-binding</keyword>
<evidence type="ECO:0000256" key="4">
    <source>
        <dbReference type="ARBA" id="ARBA00023027"/>
    </source>
</evidence>
<reference evidence="9 10" key="1">
    <citation type="submission" date="2018-12" db="EMBL/GenBank/DDBJ databases">
        <authorList>
            <person name="Yu L."/>
        </authorList>
    </citation>
    <scope>NUCLEOTIDE SEQUENCE [LARGE SCALE GENOMIC DNA]</scope>
    <source>
        <strain evidence="9 10">11S</strain>
    </source>
</reference>
<dbReference type="InterPro" id="IPR050134">
    <property type="entry name" value="NAD-dep_sirtuin_deacylases"/>
</dbReference>
<dbReference type="InterPro" id="IPR026587">
    <property type="entry name" value="Sirtuin_class_II"/>
</dbReference>
<feature type="domain" description="Deacetylase sirtuin-type" evidence="8">
    <location>
        <begin position="1"/>
        <end position="275"/>
    </location>
</feature>
<feature type="active site" description="Proton acceptor" evidence="5 6">
    <location>
        <position position="118"/>
    </location>
</feature>
<dbReference type="GO" id="GO:0070403">
    <property type="term" value="F:NAD+ binding"/>
    <property type="evidence" value="ECO:0007669"/>
    <property type="project" value="UniProtKB-UniRule"/>
</dbReference>
<evidence type="ECO:0000313" key="10">
    <source>
        <dbReference type="Proteomes" id="UP000267400"/>
    </source>
</evidence>
<feature type="binding site" evidence="5">
    <location>
        <position position="261"/>
    </location>
    <ligand>
        <name>NAD(+)</name>
        <dbReference type="ChEBI" id="CHEBI:57540"/>
    </ligand>
</feature>
<sequence>MSDIEALAAFVADTPRLAVLSGAGISTASGIPDYRDDRGDWKRSPPMQHQLFMASHAARQRYWARALIGFRALQQAEPNAAHRALARLEATGRVAGVITQNVDGLHRRAGSRRVIELHGRADLVRCMGCGASRMRHDLHAELASRNPGWLDTGARAGPDGDADLEADFAGFRVPSCTRCGDGIWKPDVVFFGDSVPRPRVAEAFALLEEAGGLLVVGSSLMVYSGFRFAREAARAGKPVACLNLGRTRADELYSLKVSASAETCLAALAEALEGLTASDQADGASPQESTSPDTFSTLGQR</sequence>
<feature type="binding site" evidence="5 6">
    <location>
        <position position="179"/>
    </location>
    <ligand>
        <name>Zn(2+)</name>
        <dbReference type="ChEBI" id="CHEBI:29105"/>
    </ligand>
</feature>
<dbReference type="SUPFAM" id="SSF52467">
    <property type="entry name" value="DHS-like NAD/FAD-binding domain"/>
    <property type="match status" value="1"/>
</dbReference>
<dbReference type="EC" id="2.3.1.286" evidence="5"/>
<evidence type="ECO:0000256" key="2">
    <source>
        <dbReference type="ARBA" id="ARBA00022723"/>
    </source>
</evidence>
<dbReference type="PANTHER" id="PTHR11085:SF10">
    <property type="entry name" value="NAD-DEPENDENT PROTEIN DEACYLASE SIRTUIN-5, MITOCHONDRIAL-RELATED"/>
    <property type="match status" value="1"/>
</dbReference>
<evidence type="ECO:0000256" key="3">
    <source>
        <dbReference type="ARBA" id="ARBA00022833"/>
    </source>
</evidence>
<keyword evidence="4 5" id="KW-0520">NAD</keyword>
<dbReference type="OrthoDB" id="9800582at2"/>
<organism evidence="9 10">
    <name type="scientific">Halomonas nitroreducens</name>
    <dbReference type="NCBI Taxonomy" id="447425"/>
    <lineage>
        <taxon>Bacteria</taxon>
        <taxon>Pseudomonadati</taxon>
        <taxon>Pseudomonadota</taxon>
        <taxon>Gammaproteobacteria</taxon>
        <taxon>Oceanospirillales</taxon>
        <taxon>Halomonadaceae</taxon>
        <taxon>Halomonas</taxon>
    </lineage>
</organism>
<dbReference type="Gene3D" id="3.40.50.1220">
    <property type="entry name" value="TPP-binding domain"/>
    <property type="match status" value="1"/>
</dbReference>
<dbReference type="HAMAP" id="MF_01967">
    <property type="entry name" value="Sirtuin_ClassII"/>
    <property type="match status" value="1"/>
</dbReference>
<evidence type="ECO:0000256" key="5">
    <source>
        <dbReference type="HAMAP-Rule" id="MF_01967"/>
    </source>
</evidence>
<keyword evidence="3 5" id="KW-0862">Zinc</keyword>
<comment type="caution">
    <text evidence="9">The sequence shown here is derived from an EMBL/GenBank/DDBJ whole genome shotgun (WGS) entry which is preliminary data.</text>
</comment>
<feature type="compositionally biased region" description="Polar residues" evidence="7">
    <location>
        <begin position="286"/>
        <end position="301"/>
    </location>
</feature>
<dbReference type="Gene3D" id="3.30.1600.10">
    <property type="entry name" value="SIR2/SIRT2 'Small Domain"/>
    <property type="match status" value="1"/>
</dbReference>
<evidence type="ECO:0000256" key="7">
    <source>
        <dbReference type="SAM" id="MobiDB-lite"/>
    </source>
</evidence>